<dbReference type="Proteomes" id="UP000193067">
    <property type="component" value="Unassembled WGS sequence"/>
</dbReference>
<feature type="transmembrane region" description="Helical" evidence="2">
    <location>
        <begin position="126"/>
        <end position="147"/>
    </location>
</feature>
<feature type="compositionally biased region" description="Polar residues" evidence="1">
    <location>
        <begin position="279"/>
        <end position="297"/>
    </location>
</feature>
<dbReference type="OrthoDB" id="3270417at2759"/>
<keyword evidence="5" id="KW-1185">Reference proteome</keyword>
<dbReference type="STRING" id="1353009.A0A1Y2J4D2"/>
<evidence type="ECO:0000259" key="3">
    <source>
        <dbReference type="Pfam" id="PF20152"/>
    </source>
</evidence>
<feature type="domain" description="DUF6534" evidence="3">
    <location>
        <begin position="176"/>
        <end position="259"/>
    </location>
</feature>
<feature type="transmembrane region" description="Helical" evidence="2">
    <location>
        <begin position="201"/>
        <end position="227"/>
    </location>
</feature>
<feature type="transmembrane region" description="Helical" evidence="2">
    <location>
        <begin position="162"/>
        <end position="189"/>
    </location>
</feature>
<feature type="region of interest" description="Disordered" evidence="1">
    <location>
        <begin position="279"/>
        <end position="302"/>
    </location>
</feature>
<gene>
    <name evidence="4" type="ORF">PYCCODRAFT_1463008</name>
</gene>
<feature type="region of interest" description="Disordered" evidence="1">
    <location>
        <begin position="316"/>
        <end position="339"/>
    </location>
</feature>
<protein>
    <recommendedName>
        <fullName evidence="3">DUF6534 domain-containing protein</fullName>
    </recommendedName>
</protein>
<feature type="transmembrane region" description="Helical" evidence="2">
    <location>
        <begin position="20"/>
        <end position="39"/>
    </location>
</feature>
<dbReference type="PANTHER" id="PTHR40465">
    <property type="entry name" value="CHROMOSOME 1, WHOLE GENOME SHOTGUN SEQUENCE"/>
    <property type="match status" value="1"/>
</dbReference>
<feature type="transmembrane region" description="Helical" evidence="2">
    <location>
        <begin position="233"/>
        <end position="255"/>
    </location>
</feature>
<name>A0A1Y2J4D2_TRAC3</name>
<evidence type="ECO:0000256" key="2">
    <source>
        <dbReference type="SAM" id="Phobius"/>
    </source>
</evidence>
<evidence type="ECO:0000313" key="4">
    <source>
        <dbReference type="EMBL" id="OSD07664.1"/>
    </source>
</evidence>
<reference evidence="4 5" key="1">
    <citation type="journal article" date="2015" name="Biotechnol. Biofuels">
        <title>Enhanced degradation of softwood versus hardwood by the white-rot fungus Pycnoporus coccineus.</title>
        <authorList>
            <person name="Couturier M."/>
            <person name="Navarro D."/>
            <person name="Chevret D."/>
            <person name="Henrissat B."/>
            <person name="Piumi F."/>
            <person name="Ruiz-Duenas F.J."/>
            <person name="Martinez A.T."/>
            <person name="Grigoriev I.V."/>
            <person name="Riley R."/>
            <person name="Lipzen A."/>
            <person name="Berrin J.G."/>
            <person name="Master E.R."/>
            <person name="Rosso M.N."/>
        </authorList>
    </citation>
    <scope>NUCLEOTIDE SEQUENCE [LARGE SCALE GENOMIC DNA]</scope>
    <source>
        <strain evidence="4 5">BRFM310</strain>
    </source>
</reference>
<keyword evidence="2" id="KW-0472">Membrane</keyword>
<dbReference type="Pfam" id="PF20152">
    <property type="entry name" value="DUF6534"/>
    <property type="match status" value="1"/>
</dbReference>
<evidence type="ECO:0000256" key="1">
    <source>
        <dbReference type="SAM" id="MobiDB-lite"/>
    </source>
</evidence>
<feature type="compositionally biased region" description="Basic and acidic residues" evidence="1">
    <location>
        <begin position="329"/>
        <end position="339"/>
    </location>
</feature>
<accession>A0A1Y2J4D2</accession>
<keyword evidence="2" id="KW-0812">Transmembrane</keyword>
<organism evidence="4 5">
    <name type="scientific">Trametes coccinea (strain BRFM310)</name>
    <name type="common">Pycnoporus coccineus</name>
    <dbReference type="NCBI Taxonomy" id="1353009"/>
    <lineage>
        <taxon>Eukaryota</taxon>
        <taxon>Fungi</taxon>
        <taxon>Dikarya</taxon>
        <taxon>Basidiomycota</taxon>
        <taxon>Agaricomycotina</taxon>
        <taxon>Agaricomycetes</taxon>
        <taxon>Polyporales</taxon>
        <taxon>Polyporaceae</taxon>
        <taxon>Trametes</taxon>
    </lineage>
</organism>
<evidence type="ECO:0000313" key="5">
    <source>
        <dbReference type="Proteomes" id="UP000193067"/>
    </source>
</evidence>
<keyword evidence="2" id="KW-1133">Transmembrane helix</keyword>
<sequence>MSSPADPTSSPSTDSPVSLATTLGPFFIGTIVGLVLYGMSLQQTIQYFRSYPNDSYLFKVWVSAIILLESLHTILSVHPCYYYLVTNYDNPSELIKNIWSINTGAMVLSQAFYARRIYMLNRRYGLVILVITSLLMAAELGFSIAAAVKPFQNTYTFQFAKFAWLITAINGCAIPTDLILTGALIFILLRGKTGFKRSDSIIATLILYVINTGMLTGLIAITTLILSLVYPSLYYYIGLTLCGTKVYSNSFLAMLNSRQVLSNRMVDQFDRGNTYPMRSFQSHSQGDSRMLRSSQAPTDIPKQVSIKVETSSSVARDITMPHSDSQEEVSEHKGTLWIA</sequence>
<dbReference type="AlphaFoldDB" id="A0A1Y2J4D2"/>
<dbReference type="InterPro" id="IPR045339">
    <property type="entry name" value="DUF6534"/>
</dbReference>
<proteinExistence type="predicted"/>
<dbReference type="PANTHER" id="PTHR40465:SF1">
    <property type="entry name" value="DUF6534 DOMAIN-CONTAINING PROTEIN"/>
    <property type="match status" value="1"/>
</dbReference>
<dbReference type="EMBL" id="KZ084087">
    <property type="protein sequence ID" value="OSD07664.1"/>
    <property type="molecule type" value="Genomic_DNA"/>
</dbReference>